<dbReference type="AlphaFoldDB" id="A0A0E9TD67"/>
<proteinExistence type="predicted"/>
<dbReference type="EMBL" id="GBXM01057899">
    <property type="protein sequence ID" value="JAH50678.1"/>
    <property type="molecule type" value="Transcribed_RNA"/>
</dbReference>
<reference evidence="1" key="2">
    <citation type="journal article" date="2015" name="Fish Shellfish Immunol.">
        <title>Early steps in the European eel (Anguilla anguilla)-Vibrio vulnificus interaction in the gills: Role of the RtxA13 toxin.</title>
        <authorList>
            <person name="Callol A."/>
            <person name="Pajuelo D."/>
            <person name="Ebbesson L."/>
            <person name="Teles M."/>
            <person name="MacKenzie S."/>
            <person name="Amaro C."/>
        </authorList>
    </citation>
    <scope>NUCLEOTIDE SEQUENCE</scope>
</reference>
<protein>
    <submittedName>
        <fullName evidence="1">Uncharacterized protein</fullName>
    </submittedName>
</protein>
<evidence type="ECO:0000313" key="1">
    <source>
        <dbReference type="EMBL" id="JAH50678.1"/>
    </source>
</evidence>
<sequence>MLLKLLKALLKGGSQSQSCLEGLFTLLNHIMSEIAMHAMKNKNSCGCAYGAIFANQELGNH</sequence>
<accession>A0A0E9TD67</accession>
<reference evidence="1" key="1">
    <citation type="submission" date="2014-11" db="EMBL/GenBank/DDBJ databases">
        <authorList>
            <person name="Amaro Gonzalez C."/>
        </authorList>
    </citation>
    <scope>NUCLEOTIDE SEQUENCE</scope>
</reference>
<name>A0A0E9TD67_ANGAN</name>
<organism evidence="1">
    <name type="scientific">Anguilla anguilla</name>
    <name type="common">European freshwater eel</name>
    <name type="synonym">Muraena anguilla</name>
    <dbReference type="NCBI Taxonomy" id="7936"/>
    <lineage>
        <taxon>Eukaryota</taxon>
        <taxon>Metazoa</taxon>
        <taxon>Chordata</taxon>
        <taxon>Craniata</taxon>
        <taxon>Vertebrata</taxon>
        <taxon>Euteleostomi</taxon>
        <taxon>Actinopterygii</taxon>
        <taxon>Neopterygii</taxon>
        <taxon>Teleostei</taxon>
        <taxon>Anguilliformes</taxon>
        <taxon>Anguillidae</taxon>
        <taxon>Anguilla</taxon>
    </lineage>
</organism>